<dbReference type="Proteomes" id="UP001346149">
    <property type="component" value="Unassembled WGS sequence"/>
</dbReference>
<evidence type="ECO:0000256" key="3">
    <source>
        <dbReference type="ARBA" id="ARBA00038335"/>
    </source>
</evidence>
<evidence type="ECO:0000313" key="6">
    <source>
        <dbReference type="EMBL" id="KAK4802785.1"/>
    </source>
</evidence>
<feature type="region of interest" description="Disordered" evidence="4">
    <location>
        <begin position="1"/>
        <end position="64"/>
    </location>
</feature>
<evidence type="ECO:0000259" key="5">
    <source>
        <dbReference type="Pfam" id="PF04003"/>
    </source>
</evidence>
<name>A0AAN7MB97_TRANT</name>
<feature type="compositionally biased region" description="Basic and acidic residues" evidence="4">
    <location>
        <begin position="29"/>
        <end position="40"/>
    </location>
</feature>
<sequence>MDSSSPKAQADTEDTTRAKSTTKASSKKSLSETRDKKNDESSELTLDVKSTKKKSKKKRAVSDLDTATEDAVCIGQKESFDEGLVEDDLNEPTMGEKLEKLNLLNDEEKIHCEKDEPSSLAEPPTADSVNVLLRQALHADDRTLLLDCLYTQDQKVIANSISLLNSSDVHKLLQYLISVVQSRGAVVACALPWLRQLLLQHAIGVISQDSSFAALNSLYQLTESRVSTFQRALQLSSCLNLLFAGVIEEGGDEETVKPVIYEDEDESEEESSDGDAMEMTDQDSQGEELTGVLSDTFGDVEIDGMMSD</sequence>
<feature type="compositionally biased region" description="Acidic residues" evidence="4">
    <location>
        <begin position="261"/>
        <end position="286"/>
    </location>
</feature>
<dbReference type="InterPro" id="IPR007148">
    <property type="entry name" value="SSU_processome_Utp12"/>
</dbReference>
<dbReference type="GO" id="GO:0005730">
    <property type="term" value="C:nucleolus"/>
    <property type="evidence" value="ECO:0007669"/>
    <property type="project" value="TreeGrafter"/>
</dbReference>
<dbReference type="InterPro" id="IPR052414">
    <property type="entry name" value="U3_snoRNA-assoc_WDR"/>
</dbReference>
<keyword evidence="2" id="KW-0539">Nucleus</keyword>
<dbReference type="PANTHER" id="PTHR44267">
    <property type="entry name" value="WD REPEAT-CONTAINING PROTEIN 43"/>
    <property type="match status" value="1"/>
</dbReference>
<comment type="caution">
    <text evidence="6">The sequence shown here is derived from an EMBL/GenBank/DDBJ whole genome shotgun (WGS) entry which is preliminary data.</text>
</comment>
<gene>
    <name evidence="6" type="ORF">SAY86_000988</name>
</gene>
<dbReference type="GO" id="GO:0000462">
    <property type="term" value="P:maturation of SSU-rRNA from tricistronic rRNA transcript (SSU-rRNA, 5.8S rRNA, LSU-rRNA)"/>
    <property type="evidence" value="ECO:0007669"/>
    <property type="project" value="TreeGrafter"/>
</dbReference>
<evidence type="ECO:0000256" key="4">
    <source>
        <dbReference type="SAM" id="MobiDB-lite"/>
    </source>
</evidence>
<proteinExistence type="inferred from homology"/>
<dbReference type="PANTHER" id="PTHR44267:SF1">
    <property type="entry name" value="WD REPEAT-CONTAINING PROTEIN 43"/>
    <property type="match status" value="1"/>
</dbReference>
<evidence type="ECO:0000313" key="7">
    <source>
        <dbReference type="Proteomes" id="UP001346149"/>
    </source>
</evidence>
<comment type="similarity">
    <text evidence="3">Belongs to the UTP5 family.</text>
</comment>
<evidence type="ECO:0000256" key="2">
    <source>
        <dbReference type="ARBA" id="ARBA00023242"/>
    </source>
</evidence>
<feature type="region of interest" description="Disordered" evidence="4">
    <location>
        <begin position="261"/>
        <end position="308"/>
    </location>
</feature>
<protein>
    <recommendedName>
        <fullName evidence="5">Small-subunit processome Utp12 domain-containing protein</fullName>
    </recommendedName>
</protein>
<evidence type="ECO:0000256" key="1">
    <source>
        <dbReference type="ARBA" id="ARBA00004123"/>
    </source>
</evidence>
<feature type="compositionally biased region" description="Low complexity" evidence="4">
    <location>
        <begin position="18"/>
        <end position="28"/>
    </location>
</feature>
<feature type="domain" description="Small-subunit processome Utp12" evidence="5">
    <location>
        <begin position="141"/>
        <end position="242"/>
    </location>
</feature>
<dbReference type="EMBL" id="JAXQNO010000002">
    <property type="protein sequence ID" value="KAK4802785.1"/>
    <property type="molecule type" value="Genomic_DNA"/>
</dbReference>
<reference evidence="6 7" key="1">
    <citation type="journal article" date="2023" name="Hortic Res">
        <title>Pangenome of water caltrop reveals structural variations and asymmetric subgenome divergence after allopolyploidization.</title>
        <authorList>
            <person name="Zhang X."/>
            <person name="Chen Y."/>
            <person name="Wang L."/>
            <person name="Yuan Y."/>
            <person name="Fang M."/>
            <person name="Shi L."/>
            <person name="Lu R."/>
            <person name="Comes H.P."/>
            <person name="Ma Y."/>
            <person name="Chen Y."/>
            <person name="Huang G."/>
            <person name="Zhou Y."/>
            <person name="Zheng Z."/>
            <person name="Qiu Y."/>
        </authorList>
    </citation>
    <scope>NUCLEOTIDE SEQUENCE [LARGE SCALE GENOMIC DNA]</scope>
    <source>
        <strain evidence="6">F231</strain>
    </source>
</reference>
<dbReference type="AlphaFoldDB" id="A0AAN7MB97"/>
<comment type="subcellular location">
    <subcellularLocation>
        <location evidence="1">Nucleus</location>
    </subcellularLocation>
</comment>
<dbReference type="Pfam" id="PF04003">
    <property type="entry name" value="Utp12"/>
    <property type="match status" value="1"/>
</dbReference>
<keyword evidence="7" id="KW-1185">Reference proteome</keyword>
<accession>A0AAN7MB97</accession>
<organism evidence="6 7">
    <name type="scientific">Trapa natans</name>
    <name type="common">Water chestnut</name>
    <dbReference type="NCBI Taxonomy" id="22666"/>
    <lineage>
        <taxon>Eukaryota</taxon>
        <taxon>Viridiplantae</taxon>
        <taxon>Streptophyta</taxon>
        <taxon>Embryophyta</taxon>
        <taxon>Tracheophyta</taxon>
        <taxon>Spermatophyta</taxon>
        <taxon>Magnoliopsida</taxon>
        <taxon>eudicotyledons</taxon>
        <taxon>Gunneridae</taxon>
        <taxon>Pentapetalae</taxon>
        <taxon>rosids</taxon>
        <taxon>malvids</taxon>
        <taxon>Myrtales</taxon>
        <taxon>Lythraceae</taxon>
        <taxon>Trapa</taxon>
    </lineage>
</organism>